<evidence type="ECO:0000313" key="2">
    <source>
        <dbReference type="Proteomes" id="UP001281761"/>
    </source>
</evidence>
<proteinExistence type="predicted"/>
<dbReference type="EMBL" id="JARBJD010000769">
    <property type="protein sequence ID" value="KAK2940024.1"/>
    <property type="molecule type" value="Genomic_DNA"/>
</dbReference>
<organism evidence="1 2">
    <name type="scientific">Blattamonas nauphoetae</name>
    <dbReference type="NCBI Taxonomy" id="2049346"/>
    <lineage>
        <taxon>Eukaryota</taxon>
        <taxon>Metamonada</taxon>
        <taxon>Preaxostyla</taxon>
        <taxon>Oxymonadida</taxon>
        <taxon>Blattamonas</taxon>
    </lineage>
</organism>
<keyword evidence="2" id="KW-1185">Reference proteome</keyword>
<protein>
    <submittedName>
        <fullName evidence="1">Uncharacterized protein</fullName>
    </submittedName>
</protein>
<dbReference type="Proteomes" id="UP001281761">
    <property type="component" value="Unassembled WGS sequence"/>
</dbReference>
<reference evidence="1 2" key="1">
    <citation type="journal article" date="2022" name="bioRxiv">
        <title>Genomics of Preaxostyla Flagellates Illuminates Evolutionary Transitions and the Path Towards Mitochondrial Loss.</title>
        <authorList>
            <person name="Novak L.V.F."/>
            <person name="Treitli S.C."/>
            <person name="Pyrih J."/>
            <person name="Halakuc P."/>
            <person name="Pipaliya S.V."/>
            <person name="Vacek V."/>
            <person name="Brzon O."/>
            <person name="Soukal P."/>
            <person name="Eme L."/>
            <person name="Dacks J.B."/>
            <person name="Karnkowska A."/>
            <person name="Elias M."/>
            <person name="Hampl V."/>
        </authorList>
    </citation>
    <scope>NUCLEOTIDE SEQUENCE [LARGE SCALE GENOMIC DNA]</scope>
    <source>
        <strain evidence="1">NAU3</strain>
        <tissue evidence="1">Gut</tissue>
    </source>
</reference>
<gene>
    <name evidence="1" type="ORF">BLNAU_25067</name>
</gene>
<accession>A0ABQ9WKN1</accession>
<comment type="caution">
    <text evidence="1">The sequence shown here is derived from an EMBL/GenBank/DDBJ whole genome shotgun (WGS) entry which is preliminary data.</text>
</comment>
<evidence type="ECO:0000313" key="1">
    <source>
        <dbReference type="EMBL" id="KAK2940024.1"/>
    </source>
</evidence>
<sequence length="281" mass="30493">MTTRRSTKRTAIDPATGITIFIDFVARAFLSNTALCFTTKNSEVLCPFPNTKRPRHSNVALMLFVKFECVSSNCTLVSVHFEGRVFDRSIVVFAPVSCFASSSNSETSTSSPQGIRRAPASETLNSPVFFTNSILDSLGFNVGTKKGANSFTTVELTEQPSFGRIQLGDPGISPSPPPNVVTLTSACEQRTFRRADGNDVFDAVLFSKLDASIVTLSPDTLTAPIWSDTNEVSSILAFVSSISIREASQSQTPLSSDSPELDGRLSSKEARFHKQVLSFLR</sequence>
<name>A0ABQ9WKN1_9EUKA</name>